<reference evidence="2" key="2">
    <citation type="submission" date="2021-04" db="EMBL/GenBank/DDBJ databases">
        <authorList>
            <person name="Gilroy R."/>
        </authorList>
    </citation>
    <scope>NUCLEOTIDE SEQUENCE</scope>
    <source>
        <strain evidence="2">B5-657</strain>
    </source>
</reference>
<comment type="caution">
    <text evidence="2">The sequence shown here is derived from an EMBL/GenBank/DDBJ whole genome shotgun (WGS) entry which is preliminary data.</text>
</comment>
<protein>
    <submittedName>
        <fullName evidence="2">Uncharacterized protein</fullName>
    </submittedName>
</protein>
<dbReference type="Proteomes" id="UP000824229">
    <property type="component" value="Unassembled WGS sequence"/>
</dbReference>
<reference evidence="2" key="1">
    <citation type="journal article" date="2021" name="PeerJ">
        <title>Extensive microbial diversity within the chicken gut microbiome revealed by metagenomics and culture.</title>
        <authorList>
            <person name="Gilroy R."/>
            <person name="Ravi A."/>
            <person name="Getino M."/>
            <person name="Pursley I."/>
            <person name="Horton D.L."/>
            <person name="Alikhan N.F."/>
            <person name="Baker D."/>
            <person name="Gharbi K."/>
            <person name="Hall N."/>
            <person name="Watson M."/>
            <person name="Adriaenssens E.M."/>
            <person name="Foster-Nyarko E."/>
            <person name="Jarju S."/>
            <person name="Secka A."/>
            <person name="Antonio M."/>
            <person name="Oren A."/>
            <person name="Chaudhuri R.R."/>
            <person name="La Ragione R."/>
            <person name="Hildebrand F."/>
            <person name="Pallen M.J."/>
        </authorList>
    </citation>
    <scope>NUCLEOTIDE SEQUENCE</scope>
    <source>
        <strain evidence="2">B5-657</strain>
    </source>
</reference>
<evidence type="ECO:0000313" key="2">
    <source>
        <dbReference type="EMBL" id="MBU3804905.1"/>
    </source>
</evidence>
<evidence type="ECO:0000313" key="3">
    <source>
        <dbReference type="Proteomes" id="UP000824229"/>
    </source>
</evidence>
<evidence type="ECO:0000256" key="1">
    <source>
        <dbReference type="SAM" id="SignalP"/>
    </source>
</evidence>
<keyword evidence="1" id="KW-0732">Signal</keyword>
<gene>
    <name evidence="2" type="ORF">H9872_09150</name>
</gene>
<sequence>MKKIIICLMLLLTGCQSVDHAMNTDKMKHSITVNSQIEETVTYIEDDEWKILEEELERADAWWYYINNFNLEYLTDNGIALVDGIFIEDINAEQSKKAIELIGAKLGKAFEDFIRSADTLETMEHGEIKETILGNYGVVLQKVKNSVYERVDLYICQSNLMLKSEKERAWVEEICGNDVLLSAVSQGAEGRLLELSMPSYVMYEHLYGTPNISAYYQVFKENYGDVRKIRMVLNQGENVESKLPENQGAVLKRLISSASDEEVEVSDLIKAIESRLSGNSGVKKGTVGKLNYSITKEGNLVIVELDRN</sequence>
<organism evidence="2 3">
    <name type="scientific">Candidatus Cellulosilyticum pullistercoris</name>
    <dbReference type="NCBI Taxonomy" id="2838521"/>
    <lineage>
        <taxon>Bacteria</taxon>
        <taxon>Bacillati</taxon>
        <taxon>Bacillota</taxon>
        <taxon>Clostridia</taxon>
        <taxon>Lachnospirales</taxon>
        <taxon>Cellulosilyticaceae</taxon>
        <taxon>Cellulosilyticum</taxon>
    </lineage>
</organism>
<dbReference type="PROSITE" id="PS51257">
    <property type="entry name" value="PROKAR_LIPOPROTEIN"/>
    <property type="match status" value="1"/>
</dbReference>
<proteinExistence type="predicted"/>
<feature type="signal peptide" evidence="1">
    <location>
        <begin position="1"/>
        <end position="21"/>
    </location>
</feature>
<accession>A0A9E2NM18</accession>
<name>A0A9E2NM18_9FIRM</name>
<feature type="chain" id="PRO_5039556945" evidence="1">
    <location>
        <begin position="22"/>
        <end position="308"/>
    </location>
</feature>
<dbReference type="EMBL" id="JAHLFQ010000211">
    <property type="protein sequence ID" value="MBU3804905.1"/>
    <property type="molecule type" value="Genomic_DNA"/>
</dbReference>
<dbReference type="AlphaFoldDB" id="A0A9E2NM18"/>